<reference evidence="1" key="1">
    <citation type="submission" date="2015-05" db="UniProtKB">
        <authorList>
            <consortium name="EnsemblMetazoa"/>
        </authorList>
    </citation>
    <scope>IDENTIFICATION</scope>
</reference>
<dbReference type="Proteomes" id="UP000015103">
    <property type="component" value="Unassembled WGS sequence"/>
</dbReference>
<sequence length="189" mass="21944">MIDIFIFCLRNPMITSVYYGMLTLVHITCFTLLLEDLGIYSLTDIMLICWVIASTTPECIIIYIGVRELNIGYLTAAAILLMMLWITFVYMYIKIVTIYYQWGYSVKYLICYIIGTVHMCYLPIAMAAIAFNLSCVNLIKVCTKENNEESLKNMLKETQSRKDFEQELRNHFFSVANESHLFHAYLQSA</sequence>
<dbReference type="InParanoid" id="T1HH91"/>
<dbReference type="RefSeq" id="XP_073991907.1">
    <property type="nucleotide sequence ID" value="XM_074135806.1"/>
</dbReference>
<dbReference type="VEuPathDB" id="VectorBase:RPRC003414"/>
<keyword evidence="2" id="KW-1185">Reference proteome</keyword>
<dbReference type="GeneID" id="141458168"/>
<dbReference type="HOGENOM" id="CLU_1436085_0_0_1"/>
<accession>T1HH91</accession>
<name>T1HH91_RHOPR</name>
<dbReference type="EnsemblMetazoa" id="RPRC003414-RA">
    <property type="protein sequence ID" value="RPRC003414-PA"/>
    <property type="gene ID" value="RPRC003414"/>
</dbReference>
<evidence type="ECO:0000313" key="2">
    <source>
        <dbReference type="Proteomes" id="UP000015103"/>
    </source>
</evidence>
<evidence type="ECO:0000313" key="1">
    <source>
        <dbReference type="EnsemblMetazoa" id="RPRC003414-PA"/>
    </source>
</evidence>
<organism evidence="1 2">
    <name type="scientific">Rhodnius prolixus</name>
    <name type="common">Triatomid bug</name>
    <dbReference type="NCBI Taxonomy" id="13249"/>
    <lineage>
        <taxon>Eukaryota</taxon>
        <taxon>Metazoa</taxon>
        <taxon>Ecdysozoa</taxon>
        <taxon>Arthropoda</taxon>
        <taxon>Hexapoda</taxon>
        <taxon>Insecta</taxon>
        <taxon>Pterygota</taxon>
        <taxon>Neoptera</taxon>
        <taxon>Paraneoptera</taxon>
        <taxon>Hemiptera</taxon>
        <taxon>Heteroptera</taxon>
        <taxon>Panheteroptera</taxon>
        <taxon>Cimicomorpha</taxon>
        <taxon>Reduviidae</taxon>
        <taxon>Triatominae</taxon>
        <taxon>Rhodnius</taxon>
    </lineage>
</organism>
<dbReference type="AlphaFoldDB" id="T1HH91"/>
<protein>
    <submittedName>
        <fullName evidence="1">Uncharacterized protein</fullName>
    </submittedName>
</protein>
<dbReference type="EMBL" id="ACPB03017202">
    <property type="status" value="NOT_ANNOTATED_CDS"/>
    <property type="molecule type" value="Genomic_DNA"/>
</dbReference>
<proteinExistence type="predicted"/>